<protein>
    <submittedName>
        <fullName evidence="1">Uncharacterized protein</fullName>
    </submittedName>
</protein>
<evidence type="ECO:0000313" key="2">
    <source>
        <dbReference type="Proteomes" id="UP000288102"/>
    </source>
</evidence>
<dbReference type="OrthoDB" id="1036397at2"/>
<keyword evidence="2" id="KW-1185">Reference proteome</keyword>
<dbReference type="EMBL" id="QWDM01000003">
    <property type="protein sequence ID" value="RUT71252.1"/>
    <property type="molecule type" value="Genomic_DNA"/>
</dbReference>
<proteinExistence type="predicted"/>
<organism evidence="1 2">
    <name type="scientific">Flavobacterium cupreum</name>
    <dbReference type="NCBI Taxonomy" id="2133766"/>
    <lineage>
        <taxon>Bacteria</taxon>
        <taxon>Pseudomonadati</taxon>
        <taxon>Bacteroidota</taxon>
        <taxon>Flavobacteriia</taxon>
        <taxon>Flavobacteriales</taxon>
        <taxon>Flavobacteriaceae</taxon>
        <taxon>Flavobacterium</taxon>
    </lineage>
</organism>
<evidence type="ECO:0000313" key="1">
    <source>
        <dbReference type="EMBL" id="RUT71252.1"/>
    </source>
</evidence>
<accession>A0A434AAC8</accession>
<sequence>MDIDLNTVHIFKTNIGKIDTGCAMYHELNNHDAIRQWSIDHEDIDCVLRVVSESLQPNQIITLISEFGHQCRELI</sequence>
<reference evidence="2" key="1">
    <citation type="journal article" date="2019" name="Syst. Appl. Microbiol.">
        <title>Flavobacterium circumlabens sp. nov. and Flavobacterium cupreum sp. nov., two psychrotrophic species isolated from Antarctic environmental samples.</title>
        <authorList>
            <person name="Kralova S."/>
            <person name="Busse H.-J."/>
            <person name="Svec P."/>
            <person name="Maslanova I."/>
            <person name="Stankova E."/>
            <person name="Bartak M."/>
            <person name="Sedlacek I."/>
        </authorList>
    </citation>
    <scope>NUCLEOTIDE SEQUENCE [LARGE SCALE GENOMIC DNA]</scope>
    <source>
        <strain evidence="2">CCM 8825</strain>
    </source>
</reference>
<dbReference type="Proteomes" id="UP000288102">
    <property type="component" value="Unassembled WGS sequence"/>
</dbReference>
<comment type="caution">
    <text evidence="1">The sequence shown here is derived from an EMBL/GenBank/DDBJ whole genome shotgun (WGS) entry which is preliminary data.</text>
</comment>
<gene>
    <name evidence="1" type="ORF">D0817_05050</name>
</gene>
<dbReference type="RefSeq" id="WP_127337309.1">
    <property type="nucleotide sequence ID" value="NZ_QWDM01000003.1"/>
</dbReference>
<dbReference type="AlphaFoldDB" id="A0A434AAC8"/>
<name>A0A434AAC8_9FLAO</name>